<protein>
    <submittedName>
        <fullName evidence="2">DUF1353 domain-containing protein</fullName>
    </submittedName>
</protein>
<sequence length="208" mass="23112">MLLRDLKHVSLLLLTLFIGSCATTNPPNVARLADDVFIVATPLRYAITTTSYTVEVPRGFITDLASIPRSLWWWESKTDRSMAPAIIHDFLYWDQGCSKDEADAVLSLAMDDNGVSPTKRALIYAGVRTPIGEKAYKDNALAKAAGESRYLTSRYTDVLLLRSTVPDDNLESILKRAKSEKGISPLRTNYRKQTQQACKAALRILSST</sequence>
<accession>A0A7Y7XIQ6</accession>
<dbReference type="RefSeq" id="WP_177105143.1">
    <property type="nucleotide sequence ID" value="NZ_JACAOS010000021.1"/>
</dbReference>
<organism evidence="2 3">
    <name type="scientific">Pseudomonas gingeri</name>
    <dbReference type="NCBI Taxonomy" id="117681"/>
    <lineage>
        <taxon>Bacteria</taxon>
        <taxon>Pseudomonadati</taxon>
        <taxon>Pseudomonadota</taxon>
        <taxon>Gammaproteobacteria</taxon>
        <taxon>Pseudomonadales</taxon>
        <taxon>Pseudomonadaceae</taxon>
        <taxon>Pseudomonas</taxon>
    </lineage>
</organism>
<reference evidence="2 3" key="1">
    <citation type="submission" date="2020-04" db="EMBL/GenBank/DDBJ databases">
        <title>Molecular characterization of pseudomonads from Agaricus bisporus reveal novel blotch 2 pathogens in Western Europe.</title>
        <authorList>
            <person name="Taparia T."/>
            <person name="Krijger M."/>
            <person name="Haynes E."/>
            <person name="Elpinstone J.G."/>
            <person name="Noble R."/>
            <person name="Van Der Wolf J."/>
        </authorList>
    </citation>
    <scope>NUCLEOTIDE SEQUENCE [LARGE SCALE GENOMIC DNA]</scope>
    <source>
        <strain evidence="2 3">H7001</strain>
    </source>
</reference>
<proteinExistence type="predicted"/>
<dbReference type="Proteomes" id="UP000539985">
    <property type="component" value="Unassembled WGS sequence"/>
</dbReference>
<evidence type="ECO:0000313" key="3">
    <source>
        <dbReference type="Proteomes" id="UP000539985"/>
    </source>
</evidence>
<feature type="signal peptide" evidence="1">
    <location>
        <begin position="1"/>
        <end position="22"/>
    </location>
</feature>
<keyword evidence="1" id="KW-0732">Signal</keyword>
<gene>
    <name evidence="2" type="ORF">HX882_27060</name>
</gene>
<dbReference type="EMBL" id="JACAQB010000024">
    <property type="protein sequence ID" value="NWB99552.1"/>
    <property type="molecule type" value="Genomic_DNA"/>
</dbReference>
<dbReference type="AlphaFoldDB" id="A0A7Y7XIQ6"/>
<dbReference type="Pfam" id="PF07087">
    <property type="entry name" value="DUF1353"/>
    <property type="match status" value="1"/>
</dbReference>
<dbReference type="PROSITE" id="PS51257">
    <property type="entry name" value="PROKAR_LIPOPROTEIN"/>
    <property type="match status" value="1"/>
</dbReference>
<dbReference type="InterPro" id="IPR010767">
    <property type="entry name" value="Phage_CGC-2007_Cje0229"/>
</dbReference>
<feature type="chain" id="PRO_5031234665" evidence="1">
    <location>
        <begin position="23"/>
        <end position="208"/>
    </location>
</feature>
<evidence type="ECO:0000256" key="1">
    <source>
        <dbReference type="SAM" id="SignalP"/>
    </source>
</evidence>
<evidence type="ECO:0000313" key="2">
    <source>
        <dbReference type="EMBL" id="NWB99552.1"/>
    </source>
</evidence>
<name>A0A7Y7XIQ6_9PSED</name>
<comment type="caution">
    <text evidence="2">The sequence shown here is derived from an EMBL/GenBank/DDBJ whole genome shotgun (WGS) entry which is preliminary data.</text>
</comment>